<evidence type="ECO:0000256" key="4">
    <source>
        <dbReference type="ARBA" id="ARBA00022723"/>
    </source>
</evidence>
<dbReference type="RefSeq" id="WP_193922554.1">
    <property type="nucleotide sequence ID" value="NZ_JADEWL010000065.1"/>
</dbReference>
<evidence type="ECO:0000256" key="7">
    <source>
        <dbReference type="ARBA" id="ARBA00038093"/>
    </source>
</evidence>
<dbReference type="CDD" id="cd09881">
    <property type="entry name" value="PIN_VapC4-5_FitB-like"/>
    <property type="match status" value="1"/>
</dbReference>
<dbReference type="InterPro" id="IPR002716">
    <property type="entry name" value="PIN_dom"/>
</dbReference>
<evidence type="ECO:0000256" key="5">
    <source>
        <dbReference type="ARBA" id="ARBA00022801"/>
    </source>
</evidence>
<dbReference type="GO" id="GO:0016787">
    <property type="term" value="F:hydrolase activity"/>
    <property type="evidence" value="ECO:0007669"/>
    <property type="project" value="UniProtKB-KW"/>
</dbReference>
<dbReference type="PANTHER" id="PTHR33653:SF1">
    <property type="entry name" value="RIBONUCLEASE VAPC2"/>
    <property type="match status" value="1"/>
</dbReference>
<evidence type="ECO:0000256" key="1">
    <source>
        <dbReference type="ARBA" id="ARBA00001946"/>
    </source>
</evidence>
<gene>
    <name evidence="9" type="ORF">IQ247_18360</name>
</gene>
<name>A0A8J7F3W4_9CYAN</name>
<comment type="caution">
    <text evidence="9">The sequence shown here is derived from an EMBL/GenBank/DDBJ whole genome shotgun (WGS) entry which is preliminary data.</text>
</comment>
<proteinExistence type="inferred from homology"/>
<comment type="similarity">
    <text evidence="7">Belongs to the PINc/VapC protein family.</text>
</comment>
<evidence type="ECO:0000313" key="10">
    <source>
        <dbReference type="Proteomes" id="UP000620559"/>
    </source>
</evidence>
<protein>
    <submittedName>
        <fullName evidence="9">Type II toxin-antitoxin system VapC family toxin</fullName>
    </submittedName>
</protein>
<keyword evidence="10" id="KW-1185">Reference proteome</keyword>
<dbReference type="SUPFAM" id="SSF88723">
    <property type="entry name" value="PIN domain-like"/>
    <property type="match status" value="1"/>
</dbReference>
<accession>A0A8J7F3W4</accession>
<evidence type="ECO:0000313" key="9">
    <source>
        <dbReference type="EMBL" id="MBE9214607.1"/>
    </source>
</evidence>
<sequence>MRFLLDTNTCIYIIKNKPPQVLEKFQTLDIFDVGISSITVGELEYGVYKSQRQEQNRAALSQFLIPLEIVPFNEQATQWSIGNDT</sequence>
<keyword evidence="5" id="KW-0378">Hydrolase</keyword>
<dbReference type="EMBL" id="JADEWL010000065">
    <property type="protein sequence ID" value="MBE9214607.1"/>
    <property type="molecule type" value="Genomic_DNA"/>
</dbReference>
<evidence type="ECO:0000256" key="3">
    <source>
        <dbReference type="ARBA" id="ARBA00022722"/>
    </source>
</evidence>
<feature type="domain" description="PIN" evidence="8">
    <location>
        <begin position="4"/>
        <end position="76"/>
    </location>
</feature>
<dbReference type="InterPro" id="IPR050556">
    <property type="entry name" value="Type_II_TA_system_RNase"/>
</dbReference>
<dbReference type="Proteomes" id="UP000620559">
    <property type="component" value="Unassembled WGS sequence"/>
</dbReference>
<keyword evidence="2" id="KW-1277">Toxin-antitoxin system</keyword>
<keyword evidence="6" id="KW-0460">Magnesium</keyword>
<evidence type="ECO:0000256" key="6">
    <source>
        <dbReference type="ARBA" id="ARBA00022842"/>
    </source>
</evidence>
<keyword evidence="4" id="KW-0479">Metal-binding</keyword>
<evidence type="ECO:0000259" key="8">
    <source>
        <dbReference type="Pfam" id="PF01850"/>
    </source>
</evidence>
<keyword evidence="3" id="KW-0540">Nuclease</keyword>
<organism evidence="9 10">
    <name type="scientific">Plectonema cf. radiosum LEGE 06105</name>
    <dbReference type="NCBI Taxonomy" id="945769"/>
    <lineage>
        <taxon>Bacteria</taxon>
        <taxon>Bacillati</taxon>
        <taxon>Cyanobacteriota</taxon>
        <taxon>Cyanophyceae</taxon>
        <taxon>Oscillatoriophycideae</taxon>
        <taxon>Oscillatoriales</taxon>
        <taxon>Microcoleaceae</taxon>
        <taxon>Plectonema</taxon>
    </lineage>
</organism>
<dbReference type="Gene3D" id="3.40.50.1010">
    <property type="entry name" value="5'-nuclease"/>
    <property type="match status" value="1"/>
</dbReference>
<comment type="cofactor">
    <cofactor evidence="1">
        <name>Mg(2+)</name>
        <dbReference type="ChEBI" id="CHEBI:18420"/>
    </cofactor>
</comment>
<evidence type="ECO:0000256" key="2">
    <source>
        <dbReference type="ARBA" id="ARBA00022649"/>
    </source>
</evidence>
<dbReference type="InterPro" id="IPR029060">
    <property type="entry name" value="PIN-like_dom_sf"/>
</dbReference>
<dbReference type="Pfam" id="PF01850">
    <property type="entry name" value="PIN"/>
    <property type="match status" value="1"/>
</dbReference>
<dbReference type="PANTHER" id="PTHR33653">
    <property type="entry name" value="RIBONUCLEASE VAPC2"/>
    <property type="match status" value="1"/>
</dbReference>
<reference evidence="9" key="1">
    <citation type="submission" date="2020-10" db="EMBL/GenBank/DDBJ databases">
        <authorList>
            <person name="Castelo-Branco R."/>
            <person name="Eusebio N."/>
            <person name="Adriana R."/>
            <person name="Vieira A."/>
            <person name="Brugerolle De Fraissinette N."/>
            <person name="Rezende De Castro R."/>
            <person name="Schneider M.P."/>
            <person name="Vasconcelos V."/>
            <person name="Leao P.N."/>
        </authorList>
    </citation>
    <scope>NUCLEOTIDE SEQUENCE</scope>
    <source>
        <strain evidence="9">LEGE 06105</strain>
    </source>
</reference>
<dbReference type="GO" id="GO:0046872">
    <property type="term" value="F:metal ion binding"/>
    <property type="evidence" value="ECO:0007669"/>
    <property type="project" value="UniProtKB-KW"/>
</dbReference>
<dbReference type="GO" id="GO:0004518">
    <property type="term" value="F:nuclease activity"/>
    <property type="evidence" value="ECO:0007669"/>
    <property type="project" value="UniProtKB-KW"/>
</dbReference>
<dbReference type="AlphaFoldDB" id="A0A8J7F3W4"/>